<evidence type="ECO:0000313" key="2">
    <source>
        <dbReference type="EMBL" id="NHZ35924.1"/>
    </source>
</evidence>
<reference evidence="2 3" key="1">
    <citation type="submission" date="2019-09" db="EMBL/GenBank/DDBJ databases">
        <title>Taxonomy of Antarctic Massilia spp.: description of Massilia rubra sp. nov., Massilia aquatica sp. nov., Massilia mucilaginosa sp. nov., Massilia frigida sp. nov. isolated from streams, lakes and regoliths.</title>
        <authorList>
            <person name="Holochova P."/>
            <person name="Sedlacek I."/>
            <person name="Kralova S."/>
            <person name="Maslanova I."/>
            <person name="Busse H.-J."/>
            <person name="Stankova E."/>
            <person name="Vrbovska V."/>
            <person name="Kovarovic V."/>
            <person name="Bartak M."/>
            <person name="Svec P."/>
            <person name="Pantucek R."/>
        </authorList>
    </citation>
    <scope>NUCLEOTIDE SEQUENCE [LARGE SCALE GENOMIC DNA]</scope>
    <source>
        <strain evidence="2 3">CCM 8692</strain>
    </source>
</reference>
<protein>
    <submittedName>
        <fullName evidence="2">Hydrolase 2, exosortase A system-associated</fullName>
    </submittedName>
</protein>
<sequence>MNAPLLPLPRVYPFFFDVDPGTRLSLYHAPAPQVRARGAILYVHPFADELNKARRMATLQARRFAAAGYAVLQIDLFGCGDSCGDLSLARWDIWKRDLAIAGAWLSERAGGGPMHLWGLRLGGLLALDAACTMAVDGVILWQPFLNGRTCINQFLRQDLAARMRSADLADPSLLGTTGQLRAELGTRGMLEVGGYELVAPLACAIDACDAAALPLPPCQVHWFASGSPAPARLAASAERIARRWSARGTTLHFHALEGLPFWGPNDIAECPALLAATSAVFTGDD</sequence>
<dbReference type="RefSeq" id="WP_167227564.1">
    <property type="nucleotide sequence ID" value="NZ_VUYU01000014.1"/>
</dbReference>
<feature type="domain" description="Serine aminopeptidase S33" evidence="1">
    <location>
        <begin position="36"/>
        <end position="157"/>
    </location>
</feature>
<dbReference type="NCBIfam" id="TIGR03101">
    <property type="entry name" value="hydr2_PEP"/>
    <property type="match status" value="1"/>
</dbReference>
<dbReference type="GO" id="GO:0016787">
    <property type="term" value="F:hydrolase activity"/>
    <property type="evidence" value="ECO:0007669"/>
    <property type="project" value="UniProtKB-KW"/>
</dbReference>
<evidence type="ECO:0000259" key="1">
    <source>
        <dbReference type="Pfam" id="PF12146"/>
    </source>
</evidence>
<dbReference type="InterPro" id="IPR017532">
    <property type="entry name" value="Hydrolase-2_PEP"/>
</dbReference>
<accession>A0ABX0LMN9</accession>
<dbReference type="EMBL" id="VUYU01000014">
    <property type="protein sequence ID" value="NHZ35924.1"/>
    <property type="molecule type" value="Genomic_DNA"/>
</dbReference>
<dbReference type="InterPro" id="IPR029058">
    <property type="entry name" value="AB_hydrolase_fold"/>
</dbReference>
<evidence type="ECO:0000313" key="3">
    <source>
        <dbReference type="Proteomes" id="UP000785613"/>
    </source>
</evidence>
<name>A0ABX0LMN9_9BURK</name>
<proteinExistence type="predicted"/>
<dbReference type="Proteomes" id="UP000785613">
    <property type="component" value="Unassembled WGS sequence"/>
</dbReference>
<dbReference type="Gene3D" id="3.40.50.1820">
    <property type="entry name" value="alpha/beta hydrolase"/>
    <property type="match status" value="1"/>
</dbReference>
<gene>
    <name evidence="2" type="ORF">F0185_20365</name>
</gene>
<dbReference type="InterPro" id="IPR022742">
    <property type="entry name" value="Hydrolase_4"/>
</dbReference>
<organism evidence="2 3">
    <name type="scientific">Massilia rubra</name>
    <dbReference type="NCBI Taxonomy" id="2607910"/>
    <lineage>
        <taxon>Bacteria</taxon>
        <taxon>Pseudomonadati</taxon>
        <taxon>Pseudomonadota</taxon>
        <taxon>Betaproteobacteria</taxon>
        <taxon>Burkholderiales</taxon>
        <taxon>Oxalobacteraceae</taxon>
        <taxon>Telluria group</taxon>
        <taxon>Massilia</taxon>
    </lineage>
</organism>
<keyword evidence="2" id="KW-0378">Hydrolase</keyword>
<comment type="caution">
    <text evidence="2">The sequence shown here is derived from an EMBL/GenBank/DDBJ whole genome shotgun (WGS) entry which is preliminary data.</text>
</comment>
<dbReference type="SUPFAM" id="SSF53474">
    <property type="entry name" value="alpha/beta-Hydrolases"/>
    <property type="match status" value="1"/>
</dbReference>
<keyword evidence="3" id="KW-1185">Reference proteome</keyword>
<dbReference type="Pfam" id="PF12146">
    <property type="entry name" value="Hydrolase_4"/>
    <property type="match status" value="1"/>
</dbReference>